<protein>
    <recommendedName>
        <fullName evidence="3">Peroxide stress protein YaaA</fullName>
    </recommendedName>
</protein>
<dbReference type="AlphaFoldDB" id="A0A2P8R2G5"/>
<gene>
    <name evidence="1" type="ORF">CQ405_02820</name>
</gene>
<dbReference type="EMBL" id="PDHH01000002">
    <property type="protein sequence ID" value="PSM52681.1"/>
    <property type="molecule type" value="Genomic_DNA"/>
</dbReference>
<keyword evidence="2" id="KW-1185">Reference proteome</keyword>
<evidence type="ECO:0000313" key="2">
    <source>
        <dbReference type="Proteomes" id="UP000240535"/>
    </source>
</evidence>
<dbReference type="GO" id="GO:0033194">
    <property type="term" value="P:response to hydroperoxide"/>
    <property type="evidence" value="ECO:0007669"/>
    <property type="project" value="TreeGrafter"/>
</dbReference>
<evidence type="ECO:0000313" key="1">
    <source>
        <dbReference type="EMBL" id="PSM52681.1"/>
    </source>
</evidence>
<dbReference type="OrthoDB" id="3210767at2"/>
<comment type="caution">
    <text evidence="1">The sequence shown here is derived from an EMBL/GenBank/DDBJ whole genome shotgun (WGS) entry which is preliminary data.</text>
</comment>
<dbReference type="GO" id="GO:0005829">
    <property type="term" value="C:cytosol"/>
    <property type="evidence" value="ECO:0007669"/>
    <property type="project" value="TreeGrafter"/>
</dbReference>
<evidence type="ECO:0008006" key="3">
    <source>
        <dbReference type="Google" id="ProtNLM"/>
    </source>
</evidence>
<dbReference type="InterPro" id="IPR005583">
    <property type="entry name" value="YaaA"/>
</dbReference>
<reference evidence="2" key="1">
    <citation type="submission" date="2017-10" db="EMBL/GenBank/DDBJ databases">
        <title>Campylobacter species from seals.</title>
        <authorList>
            <person name="Gilbert M.J."/>
            <person name="Zomer A.L."/>
            <person name="Timmerman A.J."/>
            <person name="Duim B."/>
            <person name="Wagenaar J.A."/>
        </authorList>
    </citation>
    <scope>NUCLEOTIDE SEQUENCE [LARGE SCALE GENOMIC DNA]</scope>
    <source>
        <strain evidence="2">17S00004-5</strain>
    </source>
</reference>
<dbReference type="Pfam" id="PF03883">
    <property type="entry name" value="H2O2_YaaD"/>
    <property type="match status" value="1"/>
</dbReference>
<proteinExistence type="predicted"/>
<accession>A0A2P8R2G5</accession>
<dbReference type="RefSeq" id="WP_106870414.1">
    <property type="nucleotide sequence ID" value="NZ_CP053841.1"/>
</dbReference>
<sequence>MKILFSPSESKTSILGTTIFDFNNFIFPHLKDKREEAFKIYDNFIKLSTDKEISEFFGLKNVNDIKYYQQSYKEKTGIKAILRYSGVAYKALNYTLLDKTSQEYIDKNVIIFSNLFGPILANDILPNYKFKQGQKLGSFKIENFYKENFSKSLDEYLKNEDILDLRATFYEKFYNIKKDFTTLKFLKEGKTVSHYAKHYRGIILKEIAKQKISTLDEFKTINIDNLRLIDIKKIKNKNEILLEII</sequence>
<dbReference type="Proteomes" id="UP000240535">
    <property type="component" value="Unassembled WGS sequence"/>
</dbReference>
<dbReference type="PANTHER" id="PTHR30283">
    <property type="entry name" value="PEROXIDE STRESS RESPONSE PROTEIN YAAA"/>
    <property type="match status" value="1"/>
</dbReference>
<dbReference type="PANTHER" id="PTHR30283:SF4">
    <property type="entry name" value="PEROXIDE STRESS RESISTANCE PROTEIN YAAA"/>
    <property type="match status" value="1"/>
</dbReference>
<name>A0A2P8R2G5_9BACT</name>
<organism evidence="1 2">
    <name type="scientific">Campylobacter blaseri</name>
    <dbReference type="NCBI Taxonomy" id="2042961"/>
    <lineage>
        <taxon>Bacteria</taxon>
        <taxon>Pseudomonadati</taxon>
        <taxon>Campylobacterota</taxon>
        <taxon>Epsilonproteobacteria</taxon>
        <taxon>Campylobacterales</taxon>
        <taxon>Campylobacteraceae</taxon>
        <taxon>Campylobacter</taxon>
    </lineage>
</organism>